<dbReference type="GeneID" id="86822903"/>
<dbReference type="SUPFAM" id="SSF100950">
    <property type="entry name" value="NagB/RpiA/CoA transferase-like"/>
    <property type="match status" value="1"/>
</dbReference>
<sequence length="225" mass="24419">MNKVVDIKTAIDKIRSGDSIMLGGFTNFGCPLHLLYELAKRPQVNNLTLISEDLGYGGLPYLQGPGRLFENEQVSKSITSFIGANPDANRLIFEKKLNVELVPQGTLTERIRAGGAGIGGFYTPTGVGTVAEEGKETKMINGKKHILELPLRANVALVKAYKADRQGNAIFKYTAANFNTVMATAADLVILEVEKLVEVGEIEPDQVQLPGIFIDNIVLAEEAIF</sequence>
<dbReference type="Gene3D" id="3.40.1080.10">
    <property type="entry name" value="Glutaconate Coenzyme A-transferase"/>
    <property type="match status" value="1"/>
</dbReference>
<evidence type="ECO:0000313" key="2">
    <source>
        <dbReference type="EMBL" id="EEG47879.1"/>
    </source>
</evidence>
<dbReference type="PANTHER" id="PTHR13707">
    <property type="entry name" value="KETOACID-COENZYME A TRANSFERASE"/>
    <property type="match status" value="1"/>
</dbReference>
<reference evidence="2 3" key="1">
    <citation type="submission" date="2009-01" db="EMBL/GenBank/DDBJ databases">
        <authorList>
            <person name="Fulton L."/>
            <person name="Clifton S."/>
            <person name="Fulton B."/>
            <person name="Xu J."/>
            <person name="Minx P."/>
            <person name="Pepin K.H."/>
            <person name="Johnson M."/>
            <person name="Bhonagiri V."/>
            <person name="Nash W.E."/>
            <person name="Mardis E.R."/>
            <person name="Wilson R.K."/>
        </authorList>
    </citation>
    <scope>NUCLEOTIDE SEQUENCE [LARGE SCALE GENOMIC DNA]</scope>
    <source>
        <strain evidence="3">DSM 10507 / JCM 14656 / S5a33</strain>
    </source>
</reference>
<keyword evidence="3" id="KW-1185">Reference proteome</keyword>
<dbReference type="SMART" id="SM00882">
    <property type="entry name" value="CoA_trans"/>
    <property type="match status" value="1"/>
</dbReference>
<evidence type="ECO:0008006" key="4">
    <source>
        <dbReference type="Google" id="ProtNLM"/>
    </source>
</evidence>
<dbReference type="PANTHER" id="PTHR13707:SF60">
    <property type="entry name" value="ACETATE COA-TRANSFERASE SUBUNIT ALPHA"/>
    <property type="match status" value="1"/>
</dbReference>
<dbReference type="HOGENOM" id="CLU_019942_2_0_9"/>
<dbReference type="InterPro" id="IPR004165">
    <property type="entry name" value="CoA_trans_fam_I"/>
</dbReference>
<dbReference type="Proteomes" id="UP000003100">
    <property type="component" value="Unassembled WGS sequence"/>
</dbReference>
<name>C0CQU2_BLAHS</name>
<dbReference type="eggNOG" id="COG1788">
    <property type="taxonomic scope" value="Bacteria"/>
</dbReference>
<reference evidence="2 3" key="2">
    <citation type="submission" date="2009-02" db="EMBL/GenBank/DDBJ databases">
        <title>Draft genome sequence of Blautia hydrogenotrophica DSM 10507 (Ruminococcus hydrogenotrophicus DSM 10507).</title>
        <authorList>
            <person name="Sudarsanam P."/>
            <person name="Ley R."/>
            <person name="Guruge J."/>
            <person name="Turnbaugh P.J."/>
            <person name="Mahowald M."/>
            <person name="Liep D."/>
            <person name="Gordon J."/>
        </authorList>
    </citation>
    <scope>NUCLEOTIDE SEQUENCE [LARGE SCALE GENOMIC DNA]</scope>
    <source>
        <strain evidence="3">DSM 10507 / JCM 14656 / S5a33</strain>
    </source>
</reference>
<organism evidence="2 3">
    <name type="scientific">Blautia hydrogenotrophica (strain DSM 10507 / JCM 14656 / S5a33)</name>
    <name type="common">Ruminococcus hydrogenotrophicus</name>
    <dbReference type="NCBI Taxonomy" id="476272"/>
    <lineage>
        <taxon>Bacteria</taxon>
        <taxon>Bacillati</taxon>
        <taxon>Bacillota</taxon>
        <taxon>Clostridia</taxon>
        <taxon>Lachnospirales</taxon>
        <taxon>Lachnospiraceae</taxon>
        <taxon>Blautia</taxon>
    </lineage>
</organism>
<dbReference type="GO" id="GO:0008410">
    <property type="term" value="F:CoA-transferase activity"/>
    <property type="evidence" value="ECO:0007669"/>
    <property type="project" value="InterPro"/>
</dbReference>
<evidence type="ECO:0000256" key="1">
    <source>
        <dbReference type="ARBA" id="ARBA00022679"/>
    </source>
</evidence>
<dbReference type="InterPro" id="IPR012792">
    <property type="entry name" value="3-oxoacid_CoA-transf_A"/>
</dbReference>
<dbReference type="EMBL" id="ACBZ01000173">
    <property type="protein sequence ID" value="EEG47879.1"/>
    <property type="molecule type" value="Genomic_DNA"/>
</dbReference>
<accession>C0CQU2</accession>
<evidence type="ECO:0000313" key="3">
    <source>
        <dbReference type="Proteomes" id="UP000003100"/>
    </source>
</evidence>
<protein>
    <recommendedName>
        <fullName evidence="4">Acetate CoA-transferase</fullName>
    </recommendedName>
</protein>
<proteinExistence type="predicted"/>
<dbReference type="Pfam" id="PF01144">
    <property type="entry name" value="CoA_trans"/>
    <property type="match status" value="1"/>
</dbReference>
<dbReference type="InterPro" id="IPR037171">
    <property type="entry name" value="NagB/RpiA_transferase-like"/>
</dbReference>
<dbReference type="AlphaFoldDB" id="C0CQU2"/>
<gene>
    <name evidence="2" type="ORF">RUMHYD_03255</name>
</gene>
<keyword evidence="1" id="KW-0808">Transferase</keyword>
<dbReference type="PATRIC" id="fig|476272.21.peg.1381"/>
<dbReference type="RefSeq" id="WP_005951290.1">
    <property type="nucleotide sequence ID" value="NZ_CP136423.1"/>
</dbReference>
<comment type="caution">
    <text evidence="2">The sequence shown here is derived from an EMBL/GenBank/DDBJ whole genome shotgun (WGS) entry which is preliminary data.</text>
</comment>
<dbReference type="NCBIfam" id="TIGR02429">
    <property type="entry name" value="pcaI_scoA_fam"/>
    <property type="match status" value="1"/>
</dbReference>